<protein>
    <submittedName>
        <fullName evidence="1">Uncharacterized conserved protein YegL, contains vWA domain of TerY type</fullName>
    </submittedName>
</protein>
<proteinExistence type="predicted"/>
<dbReference type="Proteomes" id="UP000199315">
    <property type="component" value="Unassembled WGS sequence"/>
</dbReference>
<accession>A0A1D3TPZ1</accession>
<dbReference type="STRING" id="1619234.SAMN05421730_100226"/>
<dbReference type="Gene3D" id="3.40.50.410">
    <property type="entry name" value="von Willebrand factor, type A domain"/>
    <property type="match status" value="1"/>
</dbReference>
<keyword evidence="2" id="KW-1185">Reference proteome</keyword>
<reference evidence="1 2" key="1">
    <citation type="submission" date="2016-09" db="EMBL/GenBank/DDBJ databases">
        <authorList>
            <person name="Capua I."/>
            <person name="De Benedictis P."/>
            <person name="Joannis T."/>
            <person name="Lombin L.H."/>
            <person name="Cattoli G."/>
        </authorList>
    </citation>
    <scope>NUCLEOTIDE SEQUENCE [LARGE SCALE GENOMIC DNA]</scope>
    <source>
        <strain evidence="1 2">GluBS11</strain>
    </source>
</reference>
<sequence length="236" mass="26677">MHTAADGHQKRKMGDMDMKKDLTELIFILDRSGSMAGLESDTIGGYNSMLERQKKEDGEAIVTTVLFDDRYELLQDRISLRGIAPITDEEYYVRGTTALLDAIGKTINKIGNVQKHTGAEERAERVLFVITTDGMENASREFSYEKIRSMIENQKTKYGWEFIFMGANIDAAATADRFGIDRDMAVDYHADEEGVSLNFKVLSSTVASFRSGNRLDASWKEEIERDYQKRGSKKGK</sequence>
<evidence type="ECO:0000313" key="1">
    <source>
        <dbReference type="EMBL" id="SCP95570.1"/>
    </source>
</evidence>
<dbReference type="SUPFAM" id="SSF53300">
    <property type="entry name" value="vWA-like"/>
    <property type="match status" value="1"/>
</dbReference>
<name>A0A1D3TPZ1_9FIRM</name>
<gene>
    <name evidence="1" type="ORF">SAMN05421730_100226</name>
</gene>
<evidence type="ECO:0000313" key="2">
    <source>
        <dbReference type="Proteomes" id="UP000199315"/>
    </source>
</evidence>
<dbReference type="InterPro" id="IPR036465">
    <property type="entry name" value="vWFA_dom_sf"/>
</dbReference>
<dbReference type="AlphaFoldDB" id="A0A1D3TPZ1"/>
<dbReference type="EMBL" id="FMKA01000002">
    <property type="protein sequence ID" value="SCP95570.1"/>
    <property type="molecule type" value="Genomic_DNA"/>
</dbReference>
<organism evidence="1 2">
    <name type="scientific">Anaerobium acetethylicum</name>
    <dbReference type="NCBI Taxonomy" id="1619234"/>
    <lineage>
        <taxon>Bacteria</taxon>
        <taxon>Bacillati</taxon>
        <taxon>Bacillota</taxon>
        <taxon>Clostridia</taxon>
        <taxon>Lachnospirales</taxon>
        <taxon>Lachnospiraceae</taxon>
        <taxon>Anaerobium</taxon>
    </lineage>
</organism>